<evidence type="ECO:0000313" key="4">
    <source>
        <dbReference type="Proteomes" id="UP000186883"/>
    </source>
</evidence>
<sequence length="77" mass="8254">MSQYLAKAADLIAKAAVNNEHHNGPTALWPKPEPYRDNAIRLADAYAALAAIEHGVLPAALVQRVLDAIPTDVNHSC</sequence>
<dbReference type="EMBL" id="LOBU02000034">
    <property type="protein sequence ID" value="OKA03366.1"/>
    <property type="molecule type" value="Genomic_DNA"/>
</dbReference>
<dbReference type="AlphaFoldDB" id="A0A154MEK4"/>
<comment type="caution">
    <text evidence="1">The sequence shown here is derived from an EMBL/GenBank/DDBJ whole genome shotgun (WGS) entry which is preliminary data.</text>
</comment>
<keyword evidence="4" id="KW-1185">Reference proteome</keyword>
<evidence type="ECO:0000313" key="1">
    <source>
        <dbReference type="EMBL" id="KZB82886.1"/>
    </source>
</evidence>
<accession>A0A154MEK4</accession>
<proteinExistence type="predicted"/>
<protein>
    <submittedName>
        <fullName evidence="1">Uncharacterized protein</fullName>
    </submittedName>
</protein>
<evidence type="ECO:0000313" key="2">
    <source>
        <dbReference type="EMBL" id="OKA03366.1"/>
    </source>
</evidence>
<dbReference type="EMBL" id="LQCI01000028">
    <property type="protein sequence ID" value="KZB82886.1"/>
    <property type="molecule type" value="Genomic_DNA"/>
</dbReference>
<evidence type="ECO:0000313" key="3">
    <source>
        <dbReference type="Proteomes" id="UP000076321"/>
    </source>
</evidence>
<dbReference type="RefSeq" id="WP_061988850.1">
    <property type="nucleotide sequence ID" value="NZ_FOPQ01000030.1"/>
</dbReference>
<dbReference type="Proteomes" id="UP000186883">
    <property type="component" value="Unassembled WGS sequence"/>
</dbReference>
<organism evidence="1 3">
    <name type="scientific">Amycolatopsis regifaucium</name>
    <dbReference type="NCBI Taxonomy" id="546365"/>
    <lineage>
        <taxon>Bacteria</taxon>
        <taxon>Bacillati</taxon>
        <taxon>Actinomycetota</taxon>
        <taxon>Actinomycetes</taxon>
        <taxon>Pseudonocardiales</taxon>
        <taxon>Pseudonocardiaceae</taxon>
        <taxon>Amycolatopsis</taxon>
    </lineage>
</organism>
<reference evidence="1 3" key="1">
    <citation type="submission" date="2015-12" db="EMBL/GenBank/DDBJ databases">
        <title>Amycolatopsis regifaucium genome sequencing and assembly.</title>
        <authorList>
            <person name="Mayilraj S."/>
        </authorList>
    </citation>
    <scope>NUCLEOTIDE SEQUENCE [LARGE SCALE GENOMIC DNA]</scope>
    <source>
        <strain evidence="1 3">GY080</strain>
    </source>
</reference>
<gene>
    <name evidence="2" type="ORF">ATP06_0236795</name>
    <name evidence="1" type="ORF">AVL48_37175</name>
</gene>
<dbReference type="Proteomes" id="UP000076321">
    <property type="component" value="Unassembled WGS sequence"/>
</dbReference>
<reference evidence="2 4" key="2">
    <citation type="submission" date="2016-11" db="EMBL/GenBank/DDBJ databases">
        <title>Genome sequencing of Amycolatopsis regifaucium.</title>
        <authorList>
            <person name="Mayilraj S."/>
            <person name="Kaur N."/>
        </authorList>
    </citation>
    <scope>NUCLEOTIDE SEQUENCE [LARGE SCALE GENOMIC DNA]</scope>
    <source>
        <strain evidence="2 4">GY080</strain>
    </source>
</reference>
<name>A0A154MEK4_9PSEU</name>